<protein>
    <submittedName>
        <fullName evidence="2">Uncharacterized protein</fullName>
    </submittedName>
</protein>
<sequence>MLLNPNPRGSRRQVSFVSRFLLSFTPSATTEMKKIACTILFTAASISAVLADPGHYHHEHYSTAPAPAPGPSRGGASANLPLVGSLVGASLASFIAYFLQY</sequence>
<keyword evidence="1" id="KW-0472">Membrane</keyword>
<dbReference type="OrthoDB" id="1658089at2759"/>
<keyword evidence="1" id="KW-1133">Transmembrane helix</keyword>
<keyword evidence="1" id="KW-0812">Transmembrane</keyword>
<name>A0A660KSC5_9ROSI</name>
<dbReference type="PANTHER" id="PTHR34672">
    <property type="entry name" value="POLLEN-SPECIFIC ARABINOGALACTA PROTEIN BAN102"/>
    <property type="match status" value="1"/>
</dbReference>
<dbReference type="EMBL" id="CM017324">
    <property type="protein sequence ID" value="KAE8038215.1"/>
    <property type="molecule type" value="Genomic_DNA"/>
</dbReference>
<evidence type="ECO:0000313" key="3">
    <source>
        <dbReference type="Proteomes" id="UP000327013"/>
    </source>
</evidence>
<evidence type="ECO:0000256" key="1">
    <source>
        <dbReference type="SAM" id="Phobius"/>
    </source>
</evidence>
<dbReference type="InterPro" id="IPR044702">
    <property type="entry name" value="AGP23/40"/>
</dbReference>
<dbReference type="PANTHER" id="PTHR34672:SF2">
    <property type="entry name" value="ARABINOGALACTAN PROTEIN 23"/>
    <property type="match status" value="1"/>
</dbReference>
<feature type="transmembrane region" description="Helical" evidence="1">
    <location>
        <begin position="75"/>
        <end position="99"/>
    </location>
</feature>
<keyword evidence="3" id="KW-1185">Reference proteome</keyword>
<organism evidence="2 3">
    <name type="scientific">Carpinus fangiana</name>
    <dbReference type="NCBI Taxonomy" id="176857"/>
    <lineage>
        <taxon>Eukaryota</taxon>
        <taxon>Viridiplantae</taxon>
        <taxon>Streptophyta</taxon>
        <taxon>Embryophyta</taxon>
        <taxon>Tracheophyta</taxon>
        <taxon>Spermatophyta</taxon>
        <taxon>Magnoliopsida</taxon>
        <taxon>eudicotyledons</taxon>
        <taxon>Gunneridae</taxon>
        <taxon>Pentapetalae</taxon>
        <taxon>rosids</taxon>
        <taxon>fabids</taxon>
        <taxon>Fagales</taxon>
        <taxon>Betulaceae</taxon>
        <taxon>Carpinus</taxon>
    </lineage>
</organism>
<gene>
    <name evidence="2" type="ORF">FH972_010746</name>
</gene>
<dbReference type="AlphaFoldDB" id="A0A660KSC5"/>
<dbReference type="Proteomes" id="UP000327013">
    <property type="component" value="Chromosome 4"/>
</dbReference>
<accession>A0A660KSC5</accession>
<proteinExistence type="predicted"/>
<evidence type="ECO:0000313" key="2">
    <source>
        <dbReference type="EMBL" id="KAE8038215.1"/>
    </source>
</evidence>
<reference evidence="2 3" key="1">
    <citation type="submission" date="2019-06" db="EMBL/GenBank/DDBJ databases">
        <title>A chromosomal-level reference genome of Carpinus fangiana (Coryloideae, Betulaceae).</title>
        <authorList>
            <person name="Yang X."/>
            <person name="Wang Z."/>
            <person name="Zhang L."/>
            <person name="Hao G."/>
            <person name="Liu J."/>
            <person name="Yang Y."/>
        </authorList>
    </citation>
    <scope>NUCLEOTIDE SEQUENCE [LARGE SCALE GENOMIC DNA]</scope>
    <source>
        <strain evidence="2">Cfa_2016G</strain>
        <tissue evidence="2">Leaf</tissue>
    </source>
</reference>